<reference evidence="2 3" key="1">
    <citation type="journal article" date="2020" name="MBio">
        <title>Erratum for Teymournejad et al., 'Isolation and Molecular Analysis of a Novel Neorickettsia Species That Causes Potomac Horse Fever'.</title>
        <authorList>
            <person name="Teymournejad O."/>
            <person name="Lin M."/>
            <person name="Bekebrede H."/>
            <person name="Kamr A."/>
            <person name="Toribio R.E."/>
            <person name="Arroyo L.G."/>
            <person name="Baird J.D."/>
            <person name="Rikihisa Y."/>
        </authorList>
    </citation>
    <scope>NUCLEOTIDE SEQUENCE [LARGE SCALE GENOMIC DNA]</scope>
    <source>
        <strain evidence="2 3">Fin17</strain>
    </source>
</reference>
<protein>
    <submittedName>
        <fullName evidence="2">Uncharacterized protein</fullName>
    </submittedName>
</protein>
<dbReference type="RefSeq" id="WP_160095477.1">
    <property type="nucleotide sequence ID" value="NZ_CP047224.1"/>
</dbReference>
<accession>A0A6P1GAL0</accession>
<dbReference type="EMBL" id="CP047224">
    <property type="protein sequence ID" value="QHD65253.1"/>
    <property type="molecule type" value="Genomic_DNA"/>
</dbReference>
<dbReference type="AlphaFoldDB" id="A0A6P1GAL0"/>
<dbReference type="Proteomes" id="UP000464912">
    <property type="component" value="Chromosome"/>
</dbReference>
<reference evidence="2 3" key="2">
    <citation type="journal article" date="2020" name="MBio">
        <title>Isolation and Molecular Analysis of a Novel Neorickettsia Species That Causes Potomac Horse Fever.</title>
        <authorList>
            <person name="Teymournejad O."/>
            <person name="Lin M."/>
            <person name="Bekebrede H."/>
            <person name="Kamr A."/>
            <person name="Toribio R.E."/>
            <person name="Arroyo L.G."/>
            <person name="Baird J.D."/>
            <person name="Rikihisa Y."/>
        </authorList>
    </citation>
    <scope>NUCLEOTIDE SEQUENCE [LARGE SCALE GENOMIC DNA]</scope>
    <source>
        <strain evidence="2 3">Fin17</strain>
    </source>
</reference>
<evidence type="ECO:0000313" key="2">
    <source>
        <dbReference type="EMBL" id="QHD65253.1"/>
    </source>
</evidence>
<name>A0A6P1GAL0_9RICK</name>
<dbReference type="KEGG" id="nef:GP480_02190"/>
<feature type="compositionally biased region" description="Polar residues" evidence="1">
    <location>
        <begin position="284"/>
        <end position="294"/>
    </location>
</feature>
<evidence type="ECO:0000313" key="3">
    <source>
        <dbReference type="Proteomes" id="UP000464912"/>
    </source>
</evidence>
<evidence type="ECO:0000256" key="1">
    <source>
        <dbReference type="SAM" id="MobiDB-lite"/>
    </source>
</evidence>
<gene>
    <name evidence="2" type="ORF">GP480_02190</name>
</gene>
<proteinExistence type="predicted"/>
<sequence length="326" mass="36456">MDLQEIQKLETSLFKLRKSHGEKWNFRLLNWSQKRGTLSTEFTDTDDEHLVVAVERISGGAVATGKIFIKVQENINLGNNYASILFYDGPTVALITEGRPFRPSSFLGYLGTFFQSVNRNASQVNYHVFSGTLCLCLAGAVRSPTVDGRFYVWSVSEAEINVTRAPGSSKCVCTVIKMSSTERNAHVHYRFKIPGAYLGFDNRETQYFIGERGILLSHGEFSDFADQLKCFAAPPGMLGSLFTYLERNCTFKEVRSWAFSGKESSAFTAAPRPSGEISSRECSSKNNPSTSQKLNSKDEKKLVYNVPTSQMNAASTITEYFPKVRR</sequence>
<organism evidence="2 3">
    <name type="scientific">Neorickettsia findlayensis</name>
    <dbReference type="NCBI Taxonomy" id="2686014"/>
    <lineage>
        <taxon>Bacteria</taxon>
        <taxon>Pseudomonadati</taxon>
        <taxon>Pseudomonadota</taxon>
        <taxon>Alphaproteobacteria</taxon>
        <taxon>Rickettsiales</taxon>
        <taxon>Anaplasmataceae</taxon>
        <taxon>Neorickettsia</taxon>
    </lineage>
</organism>
<feature type="region of interest" description="Disordered" evidence="1">
    <location>
        <begin position="266"/>
        <end position="306"/>
    </location>
</feature>
<keyword evidence="3" id="KW-1185">Reference proteome</keyword>